<keyword evidence="2 5" id="KW-0812">Transmembrane</keyword>
<dbReference type="AlphaFoldDB" id="A0AAE0VN36"/>
<evidence type="ECO:0000256" key="5">
    <source>
        <dbReference type="SAM" id="Phobius"/>
    </source>
</evidence>
<dbReference type="Proteomes" id="UP001195483">
    <property type="component" value="Unassembled WGS sequence"/>
</dbReference>
<feature type="signal peptide" evidence="6">
    <location>
        <begin position="1"/>
        <end position="22"/>
    </location>
</feature>
<keyword evidence="6" id="KW-0732">Signal</keyword>
<reference evidence="7" key="2">
    <citation type="journal article" date="2021" name="Genome Biol. Evol.">
        <title>Developing a high-quality reference genome for a parasitic bivalve with doubly uniparental inheritance (Bivalvia: Unionida).</title>
        <authorList>
            <person name="Smith C.H."/>
        </authorList>
    </citation>
    <scope>NUCLEOTIDE SEQUENCE</scope>
    <source>
        <strain evidence="7">CHS0354</strain>
        <tissue evidence="7">Mantle</tissue>
    </source>
</reference>
<evidence type="ECO:0000256" key="4">
    <source>
        <dbReference type="ARBA" id="ARBA00023136"/>
    </source>
</evidence>
<evidence type="ECO:0000256" key="3">
    <source>
        <dbReference type="ARBA" id="ARBA00022989"/>
    </source>
</evidence>
<keyword evidence="8" id="KW-1185">Reference proteome</keyword>
<comment type="subcellular location">
    <subcellularLocation>
        <location evidence="1">Membrane</location>
        <topology evidence="1">Multi-pass membrane protein</topology>
    </subcellularLocation>
</comment>
<evidence type="ECO:0000313" key="7">
    <source>
        <dbReference type="EMBL" id="KAK3582932.1"/>
    </source>
</evidence>
<dbReference type="PANTHER" id="PTHR12489:SF22">
    <property type="entry name" value="SI:DKEY-35M8.1"/>
    <property type="match status" value="1"/>
</dbReference>
<dbReference type="GO" id="GO:0016020">
    <property type="term" value="C:membrane"/>
    <property type="evidence" value="ECO:0007669"/>
    <property type="project" value="UniProtKB-SubCell"/>
</dbReference>
<comment type="caution">
    <text evidence="7">The sequence shown here is derived from an EMBL/GenBank/DDBJ whole genome shotgun (WGS) entry which is preliminary data.</text>
</comment>
<evidence type="ECO:0000256" key="2">
    <source>
        <dbReference type="ARBA" id="ARBA00022692"/>
    </source>
</evidence>
<dbReference type="EMBL" id="JAEAOA010001215">
    <property type="protein sequence ID" value="KAK3582932.1"/>
    <property type="molecule type" value="Genomic_DNA"/>
</dbReference>
<organism evidence="7 8">
    <name type="scientific">Potamilus streckersoni</name>
    <dbReference type="NCBI Taxonomy" id="2493646"/>
    <lineage>
        <taxon>Eukaryota</taxon>
        <taxon>Metazoa</taxon>
        <taxon>Spiralia</taxon>
        <taxon>Lophotrochozoa</taxon>
        <taxon>Mollusca</taxon>
        <taxon>Bivalvia</taxon>
        <taxon>Autobranchia</taxon>
        <taxon>Heteroconchia</taxon>
        <taxon>Palaeoheterodonta</taxon>
        <taxon>Unionida</taxon>
        <taxon>Unionoidea</taxon>
        <taxon>Unionidae</taxon>
        <taxon>Ambleminae</taxon>
        <taxon>Lampsilini</taxon>
        <taxon>Potamilus</taxon>
    </lineage>
</organism>
<evidence type="ECO:0000256" key="1">
    <source>
        <dbReference type="ARBA" id="ARBA00004141"/>
    </source>
</evidence>
<keyword evidence="4 5" id="KW-0472">Membrane</keyword>
<reference evidence="7" key="3">
    <citation type="submission" date="2023-05" db="EMBL/GenBank/DDBJ databases">
        <authorList>
            <person name="Smith C.H."/>
        </authorList>
    </citation>
    <scope>NUCLEOTIDE SEQUENCE</scope>
    <source>
        <strain evidence="7">CHS0354</strain>
        <tissue evidence="7">Mantle</tissue>
    </source>
</reference>
<proteinExistence type="predicted"/>
<feature type="chain" id="PRO_5042079264" evidence="6">
    <location>
        <begin position="23"/>
        <end position="111"/>
    </location>
</feature>
<gene>
    <name evidence="7" type="ORF">CHS0354_019936</name>
</gene>
<name>A0AAE0VN36_9BIVA</name>
<feature type="transmembrane region" description="Helical" evidence="5">
    <location>
        <begin position="75"/>
        <end position="97"/>
    </location>
</feature>
<dbReference type="InterPro" id="IPR019372">
    <property type="entry name" value="LHFPL"/>
</dbReference>
<sequence length="111" mass="12211">MFMCVSCLFALISLCTRRGCDTMLVLITTYLQIAAVVFLTCGILACPLGLNSSFFRFYCGQLASAFYSGSCDMGWAYMLAIVGTSLSIFCPILSQLVEKRHTKYPLTESSI</sequence>
<protein>
    <submittedName>
        <fullName evidence="7">Uncharacterized protein</fullName>
    </submittedName>
</protein>
<reference evidence="7" key="1">
    <citation type="journal article" date="2021" name="Genome Biol. Evol.">
        <title>A High-Quality Reference Genome for a Parasitic Bivalve with Doubly Uniparental Inheritance (Bivalvia: Unionida).</title>
        <authorList>
            <person name="Smith C.H."/>
        </authorList>
    </citation>
    <scope>NUCLEOTIDE SEQUENCE</scope>
    <source>
        <strain evidence="7">CHS0354</strain>
    </source>
</reference>
<dbReference type="Pfam" id="PF10242">
    <property type="entry name" value="L_HMGIC_fpl"/>
    <property type="match status" value="1"/>
</dbReference>
<dbReference type="PANTHER" id="PTHR12489">
    <property type="entry name" value="LIPOMA HMGIC FUSION PARTNER-LIKE PROTEIN"/>
    <property type="match status" value="1"/>
</dbReference>
<keyword evidence="3 5" id="KW-1133">Transmembrane helix</keyword>
<feature type="transmembrane region" description="Helical" evidence="5">
    <location>
        <begin position="29"/>
        <end position="54"/>
    </location>
</feature>
<accession>A0AAE0VN36</accession>
<evidence type="ECO:0000256" key="6">
    <source>
        <dbReference type="SAM" id="SignalP"/>
    </source>
</evidence>
<evidence type="ECO:0000313" key="8">
    <source>
        <dbReference type="Proteomes" id="UP001195483"/>
    </source>
</evidence>